<dbReference type="EMBL" id="CP003364">
    <property type="protein sequence ID" value="AGA24765.1"/>
    <property type="molecule type" value="Genomic_DNA"/>
</dbReference>
<gene>
    <name evidence="3" type="ordered locus">Sinac_0322</name>
</gene>
<evidence type="ECO:0000313" key="4">
    <source>
        <dbReference type="Proteomes" id="UP000010798"/>
    </source>
</evidence>
<reference evidence="3 4" key="1">
    <citation type="submission" date="2012-02" db="EMBL/GenBank/DDBJ databases">
        <title>Complete sequence of chromosome of Singulisphaera acidiphila DSM 18658.</title>
        <authorList>
            <consortium name="US DOE Joint Genome Institute (JGI-PGF)"/>
            <person name="Lucas S."/>
            <person name="Copeland A."/>
            <person name="Lapidus A."/>
            <person name="Glavina del Rio T."/>
            <person name="Dalin E."/>
            <person name="Tice H."/>
            <person name="Bruce D."/>
            <person name="Goodwin L."/>
            <person name="Pitluck S."/>
            <person name="Peters L."/>
            <person name="Ovchinnikova G."/>
            <person name="Chertkov O."/>
            <person name="Kyrpides N."/>
            <person name="Mavromatis K."/>
            <person name="Ivanova N."/>
            <person name="Brettin T."/>
            <person name="Detter J.C."/>
            <person name="Han C."/>
            <person name="Larimer F."/>
            <person name="Land M."/>
            <person name="Hauser L."/>
            <person name="Markowitz V."/>
            <person name="Cheng J.-F."/>
            <person name="Hugenholtz P."/>
            <person name="Woyke T."/>
            <person name="Wu D."/>
            <person name="Tindall B."/>
            <person name="Pomrenke H."/>
            <person name="Brambilla E."/>
            <person name="Klenk H.-P."/>
            <person name="Eisen J.A."/>
        </authorList>
    </citation>
    <scope>NUCLEOTIDE SEQUENCE [LARGE SCALE GENOMIC DNA]</scope>
    <source>
        <strain evidence="4">ATCC BAA-1392 / DSM 18658 / VKM B-2454 / MOB10</strain>
    </source>
</reference>
<accession>L0D7C2</accession>
<dbReference type="Gene3D" id="2.160.10.10">
    <property type="entry name" value="Hexapeptide repeat proteins"/>
    <property type="match status" value="2"/>
</dbReference>
<dbReference type="AlphaFoldDB" id="L0D7C2"/>
<dbReference type="InterPro" id="IPR011004">
    <property type="entry name" value="Trimer_LpxA-like_sf"/>
</dbReference>
<dbReference type="Proteomes" id="UP000010798">
    <property type="component" value="Chromosome"/>
</dbReference>
<name>L0D7C2_SINAD</name>
<comment type="similarity">
    <text evidence="1">Belongs to the transferase hexapeptide repeat family.</text>
</comment>
<dbReference type="SUPFAM" id="SSF51161">
    <property type="entry name" value="Trimeric LpxA-like enzymes"/>
    <property type="match status" value="2"/>
</dbReference>
<proteinExistence type="inferred from homology"/>
<sequence>MEGRLLLSTIPPVNQRHPYLRPLGVPAVRPNTPVLPFGATKVASFIDPTVGIVNGRHVIVGNKTFIAPYARLNATSGFIKIGTGSNILDGATLTSNPTRAKNPTTSILIGNLVSVGFGATVLGPTQIGSLGAQAKPTGIGANALIDSATIEPGAIVGTLARVGPGVTVPSGMYVLPGSNVTTNAEASDPALGKVVPVTATEFTDLTKNLANNTALAAGYAALYQGDTSTGTSNVFSPVRKGVNNGNLSAVEGASNEPGSANGPSFEPASPVGPTFLAPLGQQQPGLIADFRARVTGQVVFHQQAAIVAHRLGIGNSIRADQGQPFIFGSTFTSGDYVVINSPLGSNVASTNSGLTIYDGVQAGDRSVILGGPGAKVSIGGNVIIGAGAVLDRTTVGAGSTIGARAYVANSTIPDNTAIPAGAIIINNKLVGSIQW</sequence>
<feature type="region of interest" description="Disordered" evidence="2">
    <location>
        <begin position="246"/>
        <end position="276"/>
    </location>
</feature>
<keyword evidence="3" id="KW-0808">Transferase</keyword>
<dbReference type="OrthoDB" id="248437at2"/>
<dbReference type="HOGENOM" id="CLU_697698_0_0_0"/>
<keyword evidence="4" id="KW-1185">Reference proteome</keyword>
<dbReference type="PANTHER" id="PTHR43300">
    <property type="entry name" value="ACETYLTRANSFERASE"/>
    <property type="match status" value="1"/>
</dbReference>
<dbReference type="GO" id="GO:0016740">
    <property type="term" value="F:transferase activity"/>
    <property type="evidence" value="ECO:0007669"/>
    <property type="project" value="UniProtKB-KW"/>
</dbReference>
<evidence type="ECO:0000313" key="3">
    <source>
        <dbReference type="EMBL" id="AGA24765.1"/>
    </source>
</evidence>
<organism evidence="3 4">
    <name type="scientific">Singulisphaera acidiphila (strain ATCC BAA-1392 / DSM 18658 / VKM B-2454 / MOB10)</name>
    <dbReference type="NCBI Taxonomy" id="886293"/>
    <lineage>
        <taxon>Bacteria</taxon>
        <taxon>Pseudomonadati</taxon>
        <taxon>Planctomycetota</taxon>
        <taxon>Planctomycetia</taxon>
        <taxon>Isosphaerales</taxon>
        <taxon>Isosphaeraceae</taxon>
        <taxon>Singulisphaera</taxon>
    </lineage>
</organism>
<dbReference type="STRING" id="886293.Sinac_0322"/>
<evidence type="ECO:0000256" key="1">
    <source>
        <dbReference type="ARBA" id="ARBA00007274"/>
    </source>
</evidence>
<dbReference type="InterPro" id="IPR050179">
    <property type="entry name" value="Trans_hexapeptide_repeat"/>
</dbReference>
<protein>
    <submittedName>
        <fullName evidence="3">Isoleucine patch superfamily enzyme, carbonic anhydrase/acetyltransferase</fullName>
    </submittedName>
</protein>
<dbReference type="eggNOG" id="COG0663">
    <property type="taxonomic scope" value="Bacteria"/>
</dbReference>
<dbReference type="KEGG" id="saci:Sinac_0322"/>
<evidence type="ECO:0000256" key="2">
    <source>
        <dbReference type="SAM" id="MobiDB-lite"/>
    </source>
</evidence>